<evidence type="ECO:0000313" key="2">
    <source>
        <dbReference type="EMBL" id="QKS71820.1"/>
    </source>
</evidence>
<dbReference type="InterPro" id="IPR025309">
    <property type="entry name" value="KTSC_dom"/>
</dbReference>
<evidence type="ECO:0000313" key="3">
    <source>
        <dbReference type="Proteomes" id="UP000318138"/>
    </source>
</evidence>
<name>A0A859FG69_9BACI</name>
<dbReference type="EMBL" id="CP041372">
    <property type="protein sequence ID" value="QKS71820.1"/>
    <property type="molecule type" value="Genomic_DNA"/>
</dbReference>
<keyword evidence="3" id="KW-1185">Reference proteome</keyword>
<feature type="domain" description="KTSC" evidence="1">
    <location>
        <begin position="12"/>
        <end position="62"/>
    </location>
</feature>
<dbReference type="AlphaFoldDB" id="A0A859FG69"/>
<evidence type="ECO:0000259" key="1">
    <source>
        <dbReference type="Pfam" id="PF13619"/>
    </source>
</evidence>
<accession>A0A859FG69</accession>
<protein>
    <submittedName>
        <fullName evidence="2">KTSC domain-containing protein</fullName>
    </submittedName>
</protein>
<dbReference type="RefSeq" id="WP_176009806.1">
    <property type="nucleotide sequence ID" value="NZ_CP041372.2"/>
</dbReference>
<organism evidence="2 3">
    <name type="scientific">Paenalkalicoccus suaedae</name>
    <dbReference type="NCBI Taxonomy" id="2592382"/>
    <lineage>
        <taxon>Bacteria</taxon>
        <taxon>Bacillati</taxon>
        <taxon>Bacillota</taxon>
        <taxon>Bacilli</taxon>
        <taxon>Bacillales</taxon>
        <taxon>Bacillaceae</taxon>
        <taxon>Paenalkalicoccus</taxon>
    </lineage>
</organism>
<dbReference type="Proteomes" id="UP000318138">
    <property type="component" value="Chromosome"/>
</dbReference>
<proteinExistence type="predicted"/>
<gene>
    <name evidence="2" type="ORF">FLK61_34695</name>
</gene>
<dbReference type="KEGG" id="psua:FLK61_34695"/>
<sequence length="67" mass="7687">MEWSSLEDGAIEAGYDEMLHQLHIKKTGDYYIYYEVEKNDFIALLESSSPSSYLKDTIASKYEANLA</sequence>
<dbReference type="Pfam" id="PF13619">
    <property type="entry name" value="KTSC"/>
    <property type="match status" value="1"/>
</dbReference>
<reference evidence="3" key="1">
    <citation type="submission" date="2019-07" db="EMBL/GenBank/DDBJ databases">
        <title>Bacillus alkalisoli sp. nov. isolated from saline soil.</title>
        <authorList>
            <person name="Sun J.-Q."/>
            <person name="Xu L."/>
        </authorList>
    </citation>
    <scope>NUCLEOTIDE SEQUENCE [LARGE SCALE GENOMIC DNA]</scope>
    <source>
        <strain evidence="3">M4U3P1</strain>
    </source>
</reference>